<dbReference type="Pfam" id="PF00109">
    <property type="entry name" value="ketoacyl-synt"/>
    <property type="match status" value="1"/>
</dbReference>
<evidence type="ECO:0000256" key="2">
    <source>
        <dbReference type="ARBA" id="ARBA00013191"/>
    </source>
</evidence>
<dbReference type="SMART" id="SM00825">
    <property type="entry name" value="PKS_KS"/>
    <property type="match status" value="1"/>
</dbReference>
<accession>A0A8J5XGS2</accession>
<keyword evidence="3 4" id="KW-0808">Transferase</keyword>
<dbReference type="Pfam" id="PF02801">
    <property type="entry name" value="Ketoacyl-synt_C"/>
    <property type="match status" value="1"/>
</dbReference>
<evidence type="ECO:0000256" key="3">
    <source>
        <dbReference type="ARBA" id="ARBA00022679"/>
    </source>
</evidence>
<dbReference type="Gene3D" id="3.40.47.10">
    <property type="match status" value="2"/>
</dbReference>
<evidence type="ECO:0000313" key="6">
    <source>
        <dbReference type="EMBL" id="KAG8464911.1"/>
    </source>
</evidence>
<dbReference type="GO" id="GO:0006633">
    <property type="term" value="P:fatty acid biosynthetic process"/>
    <property type="evidence" value="ECO:0007669"/>
    <property type="project" value="InterPro"/>
</dbReference>
<evidence type="ECO:0000256" key="1">
    <source>
        <dbReference type="ARBA" id="ARBA00008467"/>
    </source>
</evidence>
<dbReference type="AlphaFoldDB" id="A0A8J5XGS2"/>
<dbReference type="CDD" id="cd00834">
    <property type="entry name" value="KAS_I_II"/>
    <property type="match status" value="1"/>
</dbReference>
<evidence type="ECO:0000313" key="7">
    <source>
        <dbReference type="Proteomes" id="UP000751190"/>
    </source>
</evidence>
<dbReference type="GO" id="GO:0005739">
    <property type="term" value="C:mitochondrion"/>
    <property type="evidence" value="ECO:0007669"/>
    <property type="project" value="TreeGrafter"/>
</dbReference>
<dbReference type="PANTHER" id="PTHR11712">
    <property type="entry name" value="POLYKETIDE SYNTHASE-RELATED"/>
    <property type="match status" value="1"/>
</dbReference>
<evidence type="ECO:0000256" key="4">
    <source>
        <dbReference type="RuleBase" id="RU003694"/>
    </source>
</evidence>
<dbReference type="EMBL" id="JAGTXO010000011">
    <property type="protein sequence ID" value="KAG8464911.1"/>
    <property type="molecule type" value="Genomic_DNA"/>
</dbReference>
<dbReference type="PROSITE" id="PS00606">
    <property type="entry name" value="KS3_1"/>
    <property type="match status" value="1"/>
</dbReference>
<dbReference type="GO" id="GO:0004315">
    <property type="term" value="F:3-oxoacyl-[acyl-carrier-protein] synthase activity"/>
    <property type="evidence" value="ECO:0007669"/>
    <property type="project" value="UniProtKB-EC"/>
</dbReference>
<dbReference type="InterPro" id="IPR014030">
    <property type="entry name" value="Ketoacyl_synth_N"/>
</dbReference>
<dbReference type="InterPro" id="IPR014031">
    <property type="entry name" value="Ketoacyl_synth_C"/>
</dbReference>
<dbReference type="OMA" id="DVMVCGA"/>
<dbReference type="InterPro" id="IPR018201">
    <property type="entry name" value="Ketoacyl_synth_AS"/>
</dbReference>
<feature type="domain" description="Ketosynthase family 3 (KS3)" evidence="5">
    <location>
        <begin position="7"/>
        <end position="473"/>
    </location>
</feature>
<keyword evidence="7" id="KW-1185">Reference proteome</keyword>
<dbReference type="InterPro" id="IPR000794">
    <property type="entry name" value="Beta-ketoacyl_synthase"/>
</dbReference>
<dbReference type="PANTHER" id="PTHR11712:SF336">
    <property type="entry name" value="3-OXOACYL-[ACYL-CARRIER-PROTEIN] SYNTHASE, MITOCHONDRIAL"/>
    <property type="match status" value="1"/>
</dbReference>
<sequence>MAVANGRRRVVVTGLGLVTPLGVGVDAVWRALLGRATGVSRLGAPFDGLPCAVGACVPRGTGGAAAGTFDEREWVEPSHARAVAPFAAFALAAAHQALADAHFATGAALPRAASERCGVAFGSGIGSMQDIVDAASAMAARGHRRVSPFFVPRALVNMAAGQIALRHALRGPCHSAATACATGAHSVGDAFRMIAHGDADLVVAGASEAAITPLAIAGFCRLSALSTAFNHEPERASRPFDRSRDGFVMGEGSGALVLESLEHALARGVGAVRADALGGGGGGAVAGGGAGRVYAELVGYGMSCDAHHITSPPPDGDGALRCMRAALADAHMSPSTVDYVSAHATSTPVGDEIELRALAALFGDGGDSGGTGAQPGARTPAAVSSTKGATGHLLGAAGAIEAVFAVLAAHGRVAPPGVNLDDADVPAGVREGLFELIVEPRALGGGPGGTAPVVTVSNSFGFGGTNASLVFRSLCE</sequence>
<dbReference type="Proteomes" id="UP000751190">
    <property type="component" value="Unassembled WGS sequence"/>
</dbReference>
<reference evidence="6" key="1">
    <citation type="submission" date="2021-05" db="EMBL/GenBank/DDBJ databases">
        <title>The genome of the haptophyte Pavlova lutheri (Diacronema luteri, Pavlovales) - a model for lipid biosynthesis in eukaryotic algae.</title>
        <authorList>
            <person name="Hulatt C.J."/>
            <person name="Posewitz M.C."/>
        </authorList>
    </citation>
    <scope>NUCLEOTIDE SEQUENCE</scope>
    <source>
        <strain evidence="6">NIVA-4/92</strain>
    </source>
</reference>
<dbReference type="OrthoDB" id="5334845at2759"/>
<name>A0A8J5XGS2_DIALT</name>
<dbReference type="PROSITE" id="PS52004">
    <property type="entry name" value="KS3_2"/>
    <property type="match status" value="1"/>
</dbReference>
<comment type="similarity">
    <text evidence="1 4">Belongs to the thiolase-like superfamily. Beta-ketoacyl-ACP synthases family.</text>
</comment>
<comment type="caution">
    <text evidence="6">The sequence shown here is derived from an EMBL/GenBank/DDBJ whole genome shotgun (WGS) entry which is preliminary data.</text>
</comment>
<dbReference type="InterPro" id="IPR020841">
    <property type="entry name" value="PKS_Beta-ketoAc_synthase_dom"/>
</dbReference>
<dbReference type="EC" id="2.3.1.41" evidence="2"/>
<organism evidence="6 7">
    <name type="scientific">Diacronema lutheri</name>
    <name type="common">Unicellular marine alga</name>
    <name type="synonym">Monochrysis lutheri</name>
    <dbReference type="NCBI Taxonomy" id="2081491"/>
    <lineage>
        <taxon>Eukaryota</taxon>
        <taxon>Haptista</taxon>
        <taxon>Haptophyta</taxon>
        <taxon>Pavlovophyceae</taxon>
        <taxon>Pavlovales</taxon>
        <taxon>Pavlovaceae</taxon>
        <taxon>Diacronema</taxon>
    </lineage>
</organism>
<gene>
    <name evidence="6" type="ORF">KFE25_012274</name>
</gene>
<dbReference type="InterPro" id="IPR016039">
    <property type="entry name" value="Thiolase-like"/>
</dbReference>
<proteinExistence type="inferred from homology"/>
<protein>
    <recommendedName>
        <fullName evidence="2">beta-ketoacyl-[acyl-carrier-protein] synthase I</fullName>
        <ecNumber evidence="2">2.3.1.41</ecNumber>
    </recommendedName>
</protein>
<evidence type="ECO:0000259" key="5">
    <source>
        <dbReference type="PROSITE" id="PS52004"/>
    </source>
</evidence>
<dbReference type="FunFam" id="3.40.47.10:FF:000018">
    <property type="entry name" value="3-oxoacyl-[acyl-carrier-protein] synthase 2"/>
    <property type="match status" value="1"/>
</dbReference>
<dbReference type="SUPFAM" id="SSF53901">
    <property type="entry name" value="Thiolase-like"/>
    <property type="match status" value="2"/>
</dbReference>
<dbReference type="NCBIfam" id="NF005589">
    <property type="entry name" value="PRK07314.1"/>
    <property type="match status" value="1"/>
</dbReference>